<keyword evidence="9 10" id="KW-0472">Membrane</keyword>
<comment type="caution">
    <text evidence="11">The sequence shown here is derived from an EMBL/GenBank/DDBJ whole genome shotgun (WGS) entry which is preliminary data.</text>
</comment>
<dbReference type="EC" id="2.4.1.-" evidence="10"/>
<keyword evidence="12" id="KW-1185">Reference proteome</keyword>
<dbReference type="GO" id="GO:0000139">
    <property type="term" value="C:Golgi membrane"/>
    <property type="evidence" value="ECO:0007669"/>
    <property type="project" value="UniProtKB-SubCell"/>
</dbReference>
<keyword evidence="4" id="KW-0808">Transferase</keyword>
<name>A0A8J5KDW6_HOMAM</name>
<evidence type="ECO:0000256" key="7">
    <source>
        <dbReference type="ARBA" id="ARBA00022989"/>
    </source>
</evidence>
<proteinExistence type="inferred from homology"/>
<evidence type="ECO:0000256" key="10">
    <source>
        <dbReference type="RuleBase" id="RU363063"/>
    </source>
</evidence>
<dbReference type="PANTHER" id="PTHR11214">
    <property type="entry name" value="BETA-1,3-N-ACETYLGLUCOSAMINYLTRANSFERASE"/>
    <property type="match status" value="1"/>
</dbReference>
<comment type="subcellular location">
    <subcellularLocation>
        <location evidence="1 10">Golgi apparatus membrane</location>
        <topology evidence="1 10">Single-pass type II membrane protein</topology>
    </subcellularLocation>
</comment>
<reference evidence="11" key="1">
    <citation type="journal article" date="2021" name="Sci. Adv.">
        <title>The American lobster genome reveals insights on longevity, neural, and immune adaptations.</title>
        <authorList>
            <person name="Polinski J.M."/>
            <person name="Zimin A.V."/>
            <person name="Clark K.F."/>
            <person name="Kohn A.B."/>
            <person name="Sadowski N."/>
            <person name="Timp W."/>
            <person name="Ptitsyn A."/>
            <person name="Khanna P."/>
            <person name="Romanova D.Y."/>
            <person name="Williams P."/>
            <person name="Greenwood S.J."/>
            <person name="Moroz L.L."/>
            <person name="Walt D.R."/>
            <person name="Bodnar A.G."/>
        </authorList>
    </citation>
    <scope>NUCLEOTIDE SEQUENCE</scope>
    <source>
        <strain evidence="11">GMGI-L3</strain>
    </source>
</reference>
<dbReference type="Proteomes" id="UP000747542">
    <property type="component" value="Unassembled WGS sequence"/>
</dbReference>
<dbReference type="GO" id="GO:0016758">
    <property type="term" value="F:hexosyltransferase activity"/>
    <property type="evidence" value="ECO:0007669"/>
    <property type="project" value="InterPro"/>
</dbReference>
<evidence type="ECO:0000256" key="8">
    <source>
        <dbReference type="ARBA" id="ARBA00023034"/>
    </source>
</evidence>
<sequence length="400" mass="43613">MVKRPLVWWEGVAALVTALALVLLVGFTWEASQSALLPPPAAHTHHRPPLRGHPGLYPPPAPLLDLPAISLVANTPACDTSPFLLVLLVISHPAHAALRDAHRTYVSWETLNALGARRVFILADGSKGLQVDYPTVPVARVLQESGLHRDLVVADFKDHYRNLTYKHALALSWATHFCPHARYLLKMDDDIMVDVWGVVKLLQAGLVVDHWGQVHPGDSGHRRLEPEGIWVAGLVQRGLQPQRGSGKWRVTKAEYPRHIYPNYLAGWAYLATQPAATAIMRAASNATPFWIDDVYMTGTVAVAAGVPRYALNKHYTLMRGAATCCLEGPHQPLGKPHPWPSPAPLCGLLVAPSDKNVTILKAWLTTARACHEGRGCPSPPPNSCPPTRPHYGVGTVIALS</sequence>
<organism evidence="11 12">
    <name type="scientific">Homarus americanus</name>
    <name type="common">American lobster</name>
    <dbReference type="NCBI Taxonomy" id="6706"/>
    <lineage>
        <taxon>Eukaryota</taxon>
        <taxon>Metazoa</taxon>
        <taxon>Ecdysozoa</taxon>
        <taxon>Arthropoda</taxon>
        <taxon>Crustacea</taxon>
        <taxon>Multicrustacea</taxon>
        <taxon>Malacostraca</taxon>
        <taxon>Eumalacostraca</taxon>
        <taxon>Eucarida</taxon>
        <taxon>Decapoda</taxon>
        <taxon>Pleocyemata</taxon>
        <taxon>Astacidea</taxon>
        <taxon>Nephropoidea</taxon>
        <taxon>Nephropidae</taxon>
        <taxon>Homarus</taxon>
    </lineage>
</organism>
<gene>
    <name evidence="11" type="primary">B3galt4-L</name>
    <name evidence="11" type="ORF">Hamer_G013278</name>
</gene>
<keyword evidence="3 10" id="KW-0328">Glycosyltransferase</keyword>
<comment type="similarity">
    <text evidence="2 10">Belongs to the glycosyltransferase 31 family.</text>
</comment>
<keyword evidence="8 10" id="KW-0333">Golgi apparatus</keyword>
<dbReference type="EMBL" id="JAHLQT010015640">
    <property type="protein sequence ID" value="KAG7169660.1"/>
    <property type="molecule type" value="Genomic_DNA"/>
</dbReference>
<evidence type="ECO:0000256" key="2">
    <source>
        <dbReference type="ARBA" id="ARBA00008661"/>
    </source>
</evidence>
<feature type="transmembrane region" description="Helical" evidence="10">
    <location>
        <begin position="7"/>
        <end position="29"/>
    </location>
</feature>
<evidence type="ECO:0000256" key="9">
    <source>
        <dbReference type="ARBA" id="ARBA00023136"/>
    </source>
</evidence>
<evidence type="ECO:0000256" key="5">
    <source>
        <dbReference type="ARBA" id="ARBA00022692"/>
    </source>
</evidence>
<evidence type="ECO:0000313" key="12">
    <source>
        <dbReference type="Proteomes" id="UP000747542"/>
    </source>
</evidence>
<dbReference type="OrthoDB" id="2139606at2759"/>
<keyword evidence="6 10" id="KW-0735">Signal-anchor</keyword>
<evidence type="ECO:0000256" key="3">
    <source>
        <dbReference type="ARBA" id="ARBA00022676"/>
    </source>
</evidence>
<evidence type="ECO:0000256" key="6">
    <source>
        <dbReference type="ARBA" id="ARBA00022968"/>
    </source>
</evidence>
<evidence type="ECO:0000256" key="4">
    <source>
        <dbReference type="ARBA" id="ARBA00022679"/>
    </source>
</evidence>
<dbReference type="InterPro" id="IPR002659">
    <property type="entry name" value="Glyco_trans_31"/>
</dbReference>
<dbReference type="GO" id="GO:0006493">
    <property type="term" value="P:protein O-linked glycosylation"/>
    <property type="evidence" value="ECO:0007669"/>
    <property type="project" value="TreeGrafter"/>
</dbReference>
<protein>
    <recommendedName>
        <fullName evidence="10">Hexosyltransferase</fullName>
        <ecNumber evidence="10">2.4.1.-</ecNumber>
    </recommendedName>
</protein>
<dbReference type="PANTHER" id="PTHR11214:SF235">
    <property type="entry name" value="HEXOSYLTRANSFERASE"/>
    <property type="match status" value="1"/>
</dbReference>
<dbReference type="AlphaFoldDB" id="A0A8J5KDW6"/>
<evidence type="ECO:0000313" key="11">
    <source>
        <dbReference type="EMBL" id="KAG7169660.1"/>
    </source>
</evidence>
<accession>A0A8J5KDW6</accession>
<keyword evidence="7 10" id="KW-1133">Transmembrane helix</keyword>
<dbReference type="Pfam" id="PF01762">
    <property type="entry name" value="Galactosyl_T"/>
    <property type="match status" value="1"/>
</dbReference>
<evidence type="ECO:0000256" key="1">
    <source>
        <dbReference type="ARBA" id="ARBA00004323"/>
    </source>
</evidence>
<keyword evidence="5 10" id="KW-0812">Transmembrane</keyword>